<gene>
    <name evidence="2" type="ORF">JOC95_001532</name>
</gene>
<name>A0ABS2NYG3_9BACI</name>
<keyword evidence="1" id="KW-0812">Transmembrane</keyword>
<evidence type="ECO:0000313" key="2">
    <source>
        <dbReference type="EMBL" id="MBM7619680.1"/>
    </source>
</evidence>
<evidence type="ECO:0000256" key="1">
    <source>
        <dbReference type="SAM" id="Phobius"/>
    </source>
</evidence>
<comment type="caution">
    <text evidence="2">The sequence shown here is derived from an EMBL/GenBank/DDBJ whole genome shotgun (WGS) entry which is preliminary data.</text>
</comment>
<reference evidence="2 3" key="1">
    <citation type="submission" date="2021-01" db="EMBL/GenBank/DDBJ databases">
        <title>Genomic Encyclopedia of Type Strains, Phase IV (KMG-IV): sequencing the most valuable type-strain genomes for metagenomic binning, comparative biology and taxonomic classification.</title>
        <authorList>
            <person name="Goeker M."/>
        </authorList>
    </citation>
    <scope>NUCLEOTIDE SEQUENCE [LARGE SCALE GENOMIC DNA]</scope>
    <source>
        <strain evidence="2 3">DSM 25879</strain>
    </source>
</reference>
<dbReference type="Proteomes" id="UP000737402">
    <property type="component" value="Unassembled WGS sequence"/>
</dbReference>
<protein>
    <recommendedName>
        <fullName evidence="4">DUF3298 domain-containing protein</fullName>
    </recommendedName>
</protein>
<proteinExistence type="predicted"/>
<dbReference type="EMBL" id="JAFBED010000003">
    <property type="protein sequence ID" value="MBM7619680.1"/>
    <property type="molecule type" value="Genomic_DNA"/>
</dbReference>
<evidence type="ECO:0000313" key="3">
    <source>
        <dbReference type="Proteomes" id="UP000737402"/>
    </source>
</evidence>
<keyword evidence="1" id="KW-1133">Transmembrane helix</keyword>
<feature type="transmembrane region" description="Helical" evidence="1">
    <location>
        <begin position="47"/>
        <end position="77"/>
    </location>
</feature>
<keyword evidence="3" id="KW-1185">Reference proteome</keyword>
<keyword evidence="1" id="KW-0472">Membrane</keyword>
<sequence length="324" mass="36511">MQNDKDLFDLIRETYPQNPRDEFVVSTAKKLRESARKMDKRGPIKRFAFASSGWVVTKLIPSVALLITLSIGAYSYFNSQNTTNSSQQNPSSNSGVAIPAIELPEHGSAKMMPLIVYKGKIYTQSPTTIDNNKVSEIKGEKLGKTKAGIDEWSNQDNYAKEFASTIGETDVYSVKGYKDGLRIMTYYEIDGEGYAEFYESLTGITVNDGNDIFGDLHLVNNVQEAKSRSYEDSLSNTNNYMNINNLRVVNAFLEELNMTKPYLIQDVEAEIGDFRNNDQYKELTLHLNDGTAVTLGVIKGGYISYGQSLYFKMNDQVFEELWNL</sequence>
<accession>A0ABS2NYG3</accession>
<organism evidence="2 3">
    <name type="scientific">Sutcliffiella tianshenii</name>
    <dbReference type="NCBI Taxonomy" id="1463404"/>
    <lineage>
        <taxon>Bacteria</taxon>
        <taxon>Bacillati</taxon>
        <taxon>Bacillota</taxon>
        <taxon>Bacilli</taxon>
        <taxon>Bacillales</taxon>
        <taxon>Bacillaceae</taxon>
        <taxon>Sutcliffiella</taxon>
    </lineage>
</organism>
<dbReference type="RefSeq" id="WP_204414864.1">
    <property type="nucleotide sequence ID" value="NZ_JAFBED010000003.1"/>
</dbReference>
<evidence type="ECO:0008006" key="4">
    <source>
        <dbReference type="Google" id="ProtNLM"/>
    </source>
</evidence>